<feature type="transmembrane region" description="Helical" evidence="5">
    <location>
        <begin position="7"/>
        <end position="29"/>
    </location>
</feature>
<feature type="transmembrane region" description="Helical" evidence="5">
    <location>
        <begin position="41"/>
        <end position="63"/>
    </location>
</feature>
<dbReference type="EMBL" id="CP046996">
    <property type="protein sequence ID" value="QHA00602.1"/>
    <property type="molecule type" value="Genomic_DNA"/>
</dbReference>
<dbReference type="RefSeq" id="WP_019226116.1">
    <property type="nucleotide sequence ID" value="NZ_CP046996.1"/>
</dbReference>
<gene>
    <name evidence="6" type="ORF">GQ588_08140</name>
</gene>
<evidence type="ECO:0000256" key="5">
    <source>
        <dbReference type="SAM" id="Phobius"/>
    </source>
</evidence>
<keyword evidence="3 5" id="KW-1133">Transmembrane helix</keyword>
<dbReference type="Proteomes" id="UP000430508">
    <property type="component" value="Chromosome"/>
</dbReference>
<evidence type="ECO:0000313" key="7">
    <source>
        <dbReference type="Proteomes" id="UP000430508"/>
    </source>
</evidence>
<evidence type="ECO:0000313" key="6">
    <source>
        <dbReference type="EMBL" id="QHA00602.1"/>
    </source>
</evidence>
<evidence type="ECO:0000256" key="2">
    <source>
        <dbReference type="ARBA" id="ARBA00022692"/>
    </source>
</evidence>
<proteinExistence type="predicted"/>
<protein>
    <submittedName>
        <fullName evidence="6">Holin</fullName>
    </submittedName>
</protein>
<dbReference type="NCBIfam" id="TIGR01593">
    <property type="entry name" value="holin_tox_secr"/>
    <property type="match status" value="1"/>
</dbReference>
<dbReference type="GO" id="GO:0016020">
    <property type="term" value="C:membrane"/>
    <property type="evidence" value="ECO:0007669"/>
    <property type="project" value="UniProtKB-SubCell"/>
</dbReference>
<dbReference type="InterPro" id="IPR006480">
    <property type="entry name" value="Phage_holin_4_1"/>
</dbReference>
<keyword evidence="2 5" id="KW-0812">Transmembrane</keyword>
<reference evidence="6 7" key="1">
    <citation type="submission" date="2019-12" db="EMBL/GenBank/DDBJ databases">
        <title>Sequence classification of anaerobic respiratory reductive dehalogenases: First we see many, then we see few.</title>
        <authorList>
            <person name="Molenda O."/>
            <person name="Puentes Jacome L.A."/>
            <person name="Cao X."/>
            <person name="Nesbo C.L."/>
            <person name="Tang S."/>
            <person name="Morson N."/>
            <person name="Patron J."/>
            <person name="Lomheim L."/>
            <person name="Wishart D.S."/>
            <person name="Edwards E.A."/>
        </authorList>
    </citation>
    <scope>NUCLEOTIDE SEQUENCE [LARGE SCALE GENOMIC DNA]</scope>
    <source>
        <strain evidence="6 7">12DCA</strain>
    </source>
</reference>
<dbReference type="Pfam" id="PF05105">
    <property type="entry name" value="Phage_holin_4_1"/>
    <property type="match status" value="1"/>
</dbReference>
<sequence>MLGELDSLVYALVAFVAFDYVTGVLLAIFDKKVSSNIGFKGICKKILIFALIALGNIINQYIIGSGSTLRTMLIMFYLSNEGISILENIAKMGVPFPQKLKNVLQQMGDTG</sequence>
<evidence type="ECO:0000256" key="4">
    <source>
        <dbReference type="ARBA" id="ARBA00023136"/>
    </source>
</evidence>
<dbReference type="AlphaFoldDB" id="A0A857DJD5"/>
<keyword evidence="4 5" id="KW-0472">Membrane</keyword>
<comment type="subcellular location">
    <subcellularLocation>
        <location evidence="1">Membrane</location>
        <topology evidence="1">Multi-pass membrane protein</topology>
    </subcellularLocation>
</comment>
<evidence type="ECO:0000256" key="1">
    <source>
        <dbReference type="ARBA" id="ARBA00004141"/>
    </source>
</evidence>
<evidence type="ECO:0000256" key="3">
    <source>
        <dbReference type="ARBA" id="ARBA00022989"/>
    </source>
</evidence>
<accession>A0A857DJD5</accession>
<organism evidence="6 7">
    <name type="scientific">Dehalobacter restrictus</name>
    <dbReference type="NCBI Taxonomy" id="55583"/>
    <lineage>
        <taxon>Bacteria</taxon>
        <taxon>Bacillati</taxon>
        <taxon>Bacillota</taxon>
        <taxon>Clostridia</taxon>
        <taxon>Eubacteriales</taxon>
        <taxon>Desulfitobacteriaceae</taxon>
        <taxon>Dehalobacter</taxon>
    </lineage>
</organism>
<name>A0A857DJD5_9FIRM</name>